<reference evidence="1 2" key="1">
    <citation type="submission" date="2021-06" db="EMBL/GenBank/DDBJ databases">
        <title>Caerostris extrusa draft genome.</title>
        <authorList>
            <person name="Kono N."/>
            <person name="Arakawa K."/>
        </authorList>
    </citation>
    <scope>NUCLEOTIDE SEQUENCE [LARGE SCALE GENOMIC DNA]</scope>
</reference>
<dbReference type="AlphaFoldDB" id="A0AAV4N7E0"/>
<feature type="non-terminal residue" evidence="1">
    <location>
        <position position="1"/>
    </location>
</feature>
<organism evidence="1 2">
    <name type="scientific">Caerostris extrusa</name>
    <name type="common">Bark spider</name>
    <name type="synonym">Caerostris bankana</name>
    <dbReference type="NCBI Taxonomy" id="172846"/>
    <lineage>
        <taxon>Eukaryota</taxon>
        <taxon>Metazoa</taxon>
        <taxon>Ecdysozoa</taxon>
        <taxon>Arthropoda</taxon>
        <taxon>Chelicerata</taxon>
        <taxon>Arachnida</taxon>
        <taxon>Araneae</taxon>
        <taxon>Araneomorphae</taxon>
        <taxon>Entelegynae</taxon>
        <taxon>Araneoidea</taxon>
        <taxon>Araneidae</taxon>
        <taxon>Caerostris</taxon>
    </lineage>
</organism>
<evidence type="ECO:0000313" key="2">
    <source>
        <dbReference type="Proteomes" id="UP001054945"/>
    </source>
</evidence>
<protein>
    <submittedName>
        <fullName evidence="1">Uncharacterized protein</fullName>
    </submittedName>
</protein>
<comment type="caution">
    <text evidence="1">The sequence shown here is derived from an EMBL/GenBank/DDBJ whole genome shotgun (WGS) entry which is preliminary data.</text>
</comment>
<keyword evidence="2" id="KW-1185">Reference proteome</keyword>
<evidence type="ECO:0000313" key="1">
    <source>
        <dbReference type="EMBL" id="GIX80446.1"/>
    </source>
</evidence>
<name>A0AAV4N7E0_CAEEX</name>
<dbReference type="EMBL" id="BPLR01020594">
    <property type="protein sequence ID" value="GIX80446.1"/>
    <property type="molecule type" value="Genomic_DNA"/>
</dbReference>
<gene>
    <name evidence="1" type="ORF">CEXT_321131</name>
</gene>
<accession>A0AAV4N7E0</accession>
<dbReference type="Proteomes" id="UP001054945">
    <property type="component" value="Unassembled WGS sequence"/>
</dbReference>
<sequence>YILKKYIQHFNIKFQQGISATYNTTSCVDNQNKAHRRERENFCDRGGTEKAFSFCEQKEPKKEHNLSSPQAVKGFFISSCSALFVEFRLPGR</sequence>
<proteinExistence type="predicted"/>